<gene>
    <name evidence="2" type="ORF">A3O14_07485</name>
</gene>
<dbReference type="EMBL" id="LVKI01000049">
    <property type="protein sequence ID" value="OAQ06758.1"/>
    <property type="molecule type" value="Genomic_DNA"/>
</dbReference>
<feature type="transmembrane region" description="Helical" evidence="1">
    <location>
        <begin position="12"/>
        <end position="45"/>
    </location>
</feature>
<feature type="transmembrane region" description="Helical" evidence="1">
    <location>
        <begin position="65"/>
        <end position="84"/>
    </location>
</feature>
<keyword evidence="1" id="KW-0812">Transmembrane</keyword>
<evidence type="ECO:0000313" key="2">
    <source>
        <dbReference type="EMBL" id="OAQ06758.1"/>
    </source>
</evidence>
<evidence type="ECO:0000313" key="3">
    <source>
        <dbReference type="Proteomes" id="UP000078520"/>
    </source>
</evidence>
<reference evidence="3" key="1">
    <citation type="submission" date="2016-03" db="EMBL/GenBank/DDBJ databases">
        <authorList>
            <person name="Johnson T.J."/>
            <person name="Youmans B."/>
            <person name="Case K."/>
            <person name="Noll S."/>
        </authorList>
    </citation>
    <scope>NUCLEOTIDE SEQUENCE [LARGE SCALE GENOMIC DNA]</scope>
    <source>
        <strain evidence="3">UMNLAv8</strain>
    </source>
</reference>
<evidence type="ECO:0000256" key="1">
    <source>
        <dbReference type="SAM" id="Phobius"/>
    </source>
</evidence>
<comment type="caution">
    <text evidence="2">The sequence shown here is derived from an EMBL/GenBank/DDBJ whole genome shotgun (WGS) entry which is preliminary data.</text>
</comment>
<name>A0A179C1X3_9LACO</name>
<accession>A0A179C1X3</accession>
<protein>
    <submittedName>
        <fullName evidence="2">Uncharacterized protein</fullName>
    </submittedName>
</protein>
<keyword evidence="1" id="KW-1133">Transmembrane helix</keyword>
<dbReference type="Proteomes" id="UP000078520">
    <property type="component" value="Unassembled WGS sequence"/>
</dbReference>
<keyword evidence="1" id="KW-0472">Membrane</keyword>
<dbReference type="AlphaFoldDB" id="A0A179C1X3"/>
<proteinExistence type="predicted"/>
<sequence length="88" mass="10092">MKAMQNNQIRNAQMGMIVAVVIQIILCILNVKLFGIVTALLVIYAIYGLVKIKTNPEYWIKLQRVTTVVIILEFLFGFSVEYLFKNVI</sequence>
<organism evidence="2 3">
    <name type="scientific">Ligilactobacillus aviarius</name>
    <dbReference type="NCBI Taxonomy" id="1606"/>
    <lineage>
        <taxon>Bacteria</taxon>
        <taxon>Bacillati</taxon>
        <taxon>Bacillota</taxon>
        <taxon>Bacilli</taxon>
        <taxon>Lactobacillales</taxon>
        <taxon>Lactobacillaceae</taxon>
        <taxon>Ligilactobacillus</taxon>
    </lineage>
</organism>